<keyword evidence="3 5" id="KW-1133">Transmembrane helix</keyword>
<keyword evidence="2 5" id="KW-0812">Transmembrane</keyword>
<dbReference type="GO" id="GO:0030150">
    <property type="term" value="P:protein import into mitochondrial matrix"/>
    <property type="evidence" value="ECO:0007669"/>
    <property type="project" value="TreeGrafter"/>
</dbReference>
<dbReference type="OrthoDB" id="159299at2759"/>
<dbReference type="EnsemblMetazoa" id="XM_021046135.2">
    <property type="protein sequence ID" value="XP_020901794.1"/>
    <property type="gene ID" value="LOC110240330"/>
</dbReference>
<dbReference type="KEGG" id="epa:110240330"/>
<reference evidence="6" key="1">
    <citation type="submission" date="2022-11" db="UniProtKB">
        <authorList>
            <consortium name="EnsemblMetazoa"/>
        </authorList>
    </citation>
    <scope>IDENTIFICATION</scope>
</reference>
<dbReference type="RefSeq" id="XP_020901794.1">
    <property type="nucleotide sequence ID" value="XM_021046135.2"/>
</dbReference>
<dbReference type="GO" id="GO:0008320">
    <property type="term" value="F:protein transmembrane transporter activity"/>
    <property type="evidence" value="ECO:0007669"/>
    <property type="project" value="TreeGrafter"/>
</dbReference>
<evidence type="ECO:0000256" key="2">
    <source>
        <dbReference type="ARBA" id="ARBA00022692"/>
    </source>
</evidence>
<keyword evidence="7" id="KW-1185">Reference proteome</keyword>
<evidence type="ECO:0000256" key="4">
    <source>
        <dbReference type="ARBA" id="ARBA00023136"/>
    </source>
</evidence>
<dbReference type="Pfam" id="PF02466">
    <property type="entry name" value="Tim17"/>
    <property type="match status" value="1"/>
</dbReference>
<sequence length="201" mass="21569">MDLSDKNNDYEDRYGNSLPNMDFSGGARSQAMSPYLNIDPSYLNQGGAEFVFPTDSKKRRQWNERMFSGIGTSYLLGLGTGGAFGLYEGLRNPDGKTFKLRLNSVLNGCTRRGPFLANSLGILALMYCSLDSLVEKVRGEEDQFNSIAAAAGAGMIFKSTAGIRPIAIAGAIGGSLAAAYHFGEKLLEGRGQTVSSTPNWA</sequence>
<dbReference type="OMA" id="DNDNIWS"/>
<evidence type="ECO:0000256" key="5">
    <source>
        <dbReference type="SAM" id="Phobius"/>
    </source>
</evidence>
<protein>
    <submittedName>
        <fullName evidence="6">Uncharacterized protein</fullName>
    </submittedName>
</protein>
<comment type="subcellular location">
    <subcellularLocation>
        <location evidence="1">Membrane</location>
        <topology evidence="1">Multi-pass membrane protein</topology>
    </subcellularLocation>
</comment>
<evidence type="ECO:0000256" key="3">
    <source>
        <dbReference type="ARBA" id="ARBA00022989"/>
    </source>
</evidence>
<evidence type="ECO:0000313" key="6">
    <source>
        <dbReference type="EnsemblMetazoa" id="XP_020901794.1"/>
    </source>
</evidence>
<dbReference type="PANTHER" id="PTHR15371:SF0">
    <property type="entry name" value="SD19278P"/>
    <property type="match status" value="1"/>
</dbReference>
<dbReference type="Proteomes" id="UP000887567">
    <property type="component" value="Unplaced"/>
</dbReference>
<dbReference type="GeneID" id="110240330"/>
<feature type="transmembrane region" description="Helical" evidence="5">
    <location>
        <begin position="66"/>
        <end position="87"/>
    </location>
</feature>
<dbReference type="GO" id="GO:0005744">
    <property type="term" value="C:TIM23 mitochondrial import inner membrane translocase complex"/>
    <property type="evidence" value="ECO:0007669"/>
    <property type="project" value="TreeGrafter"/>
</dbReference>
<proteinExistence type="predicted"/>
<accession>A0A913XAZ2</accession>
<evidence type="ECO:0000313" key="7">
    <source>
        <dbReference type="Proteomes" id="UP000887567"/>
    </source>
</evidence>
<keyword evidence="4 5" id="KW-0472">Membrane</keyword>
<dbReference type="AlphaFoldDB" id="A0A913XAZ2"/>
<dbReference type="InterPro" id="IPR045238">
    <property type="entry name" value="Tim23-like"/>
</dbReference>
<name>A0A913XAZ2_EXADI</name>
<organism evidence="6 7">
    <name type="scientific">Exaiptasia diaphana</name>
    <name type="common">Tropical sea anemone</name>
    <name type="synonym">Aiptasia pulchella</name>
    <dbReference type="NCBI Taxonomy" id="2652724"/>
    <lineage>
        <taxon>Eukaryota</taxon>
        <taxon>Metazoa</taxon>
        <taxon>Cnidaria</taxon>
        <taxon>Anthozoa</taxon>
        <taxon>Hexacorallia</taxon>
        <taxon>Actiniaria</taxon>
        <taxon>Aiptasiidae</taxon>
        <taxon>Exaiptasia</taxon>
    </lineage>
</organism>
<evidence type="ECO:0000256" key="1">
    <source>
        <dbReference type="ARBA" id="ARBA00004141"/>
    </source>
</evidence>
<dbReference type="PANTHER" id="PTHR15371">
    <property type="entry name" value="TIM23"/>
    <property type="match status" value="1"/>
</dbReference>